<dbReference type="InterPro" id="IPR012132">
    <property type="entry name" value="GMC_OxRdtase"/>
</dbReference>
<evidence type="ECO:0000259" key="5">
    <source>
        <dbReference type="PROSITE" id="PS00623"/>
    </source>
</evidence>
<sequence length="626" mass="66194">MACRARTSLLWTLATASMALGVAVPRSVHQARQIQEASELLEAYDYVIVGGGTAGLTVADRLTEDPATTVLVLEAGVMGDPAEVLPATAGGSGWTLPAWKFQSVPQANLGGRTSLVWLGNVVGGGSAVNAMMAARGSAEDYDRWGRPFGDDDGGWNWEGILPYFKKGLKMNPPPADLANQFNISIDAANWGTDSPVQVGFPSFQYPGLKPLVKAFTEMPGVEFVKDSGAGGAGVYWFPTLMDPNKVERSYAGNAHYSNLDRPNYHLMVETTVRRVLLDDTTATGVEFTKAGSIATVEATREVLIAAGAIHTAKVLMLSGIGPREAIEAAGQDTVVDLPGVGQNFQDHANLGAAITLAGLKQIHPNPDDLGEGGDAKFQRWSDAVWAANRTGPRSIAYGNIAGWLPLTAISPDRHEALAAELEAQDHAAHLPADAHPTVAAGYAAQMKGLAAAMRSKNTVFARYALNAATGATAPILNQPFSRGTVALDPRDPFGALPLVDYRALSNPVEVAVSVELVKWYRRFHFDTSLRALGPRETAPGPDVVTDRQIADWLATAYAPSDLHPVGTAAMLPLELGGVVDTTLRVYGVDNLRVVDSSIMPSLPGGNTCQPTYAIAEKAADIIKSGV</sequence>
<dbReference type="PIRSF" id="PIRSF000137">
    <property type="entry name" value="Alcohol_oxidase"/>
    <property type="match status" value="1"/>
</dbReference>
<dbReference type="AlphaFoldDB" id="A0A4V1C7L0"/>
<dbReference type="GO" id="GO:0016614">
    <property type="term" value="F:oxidoreductase activity, acting on CH-OH group of donors"/>
    <property type="evidence" value="ECO:0007669"/>
    <property type="project" value="InterPro"/>
</dbReference>
<name>A0A4V1C7L0_PYROR</name>
<keyword evidence="2 3" id="KW-0274">FAD</keyword>
<feature type="signal peptide" evidence="4">
    <location>
        <begin position="1"/>
        <end position="21"/>
    </location>
</feature>
<dbReference type="SUPFAM" id="SSF54373">
    <property type="entry name" value="FAD-linked reductases, C-terminal domain"/>
    <property type="match status" value="1"/>
</dbReference>
<reference evidence="6 7" key="1">
    <citation type="journal article" date="2019" name="Mol. Biol. Evol.">
        <title>Blast fungal genomes show frequent chromosomal changes, gene gains and losses, and effector gene turnover.</title>
        <authorList>
            <person name="Gomez Luciano L.B."/>
            <person name="Jason Tsai I."/>
            <person name="Chuma I."/>
            <person name="Tosa Y."/>
            <person name="Chen Y.H."/>
            <person name="Li J.Y."/>
            <person name="Li M.Y."/>
            <person name="Jade Lu M.Y."/>
            <person name="Nakayashiki H."/>
            <person name="Li W.H."/>
        </authorList>
    </citation>
    <scope>NUCLEOTIDE SEQUENCE [LARGE SCALE GENOMIC DNA]</scope>
    <source>
        <strain evidence="6">MZ5-1-6</strain>
    </source>
</reference>
<evidence type="ECO:0000256" key="3">
    <source>
        <dbReference type="RuleBase" id="RU003968"/>
    </source>
</evidence>
<dbReference type="PROSITE" id="PS00623">
    <property type="entry name" value="GMC_OXRED_1"/>
    <property type="match status" value="1"/>
</dbReference>
<proteinExistence type="inferred from homology"/>
<dbReference type="VEuPathDB" id="FungiDB:M_BR32_EuGene_00090361"/>
<dbReference type="InterPro" id="IPR007867">
    <property type="entry name" value="GMC_OxRtase_C"/>
</dbReference>
<dbReference type="Proteomes" id="UP000294847">
    <property type="component" value="Chromosome 6"/>
</dbReference>
<evidence type="ECO:0000256" key="4">
    <source>
        <dbReference type="SAM" id="SignalP"/>
    </source>
</evidence>
<evidence type="ECO:0000256" key="2">
    <source>
        <dbReference type="PIRSR" id="PIRSR000137-2"/>
    </source>
</evidence>
<dbReference type="Pfam" id="PF00732">
    <property type="entry name" value="GMC_oxred_N"/>
    <property type="match status" value="1"/>
</dbReference>
<dbReference type="PANTHER" id="PTHR11552:SF115">
    <property type="entry name" value="DEHYDROGENASE XPTC-RELATED"/>
    <property type="match status" value="1"/>
</dbReference>
<feature type="binding site" evidence="2">
    <location>
        <position position="121"/>
    </location>
    <ligand>
        <name>FAD</name>
        <dbReference type="ChEBI" id="CHEBI:57692"/>
    </ligand>
</feature>
<evidence type="ECO:0000256" key="1">
    <source>
        <dbReference type="ARBA" id="ARBA00010790"/>
    </source>
</evidence>
<feature type="chain" id="PRO_5020993930" description="Glucose-methanol-choline oxidoreductase N-terminal domain-containing protein" evidence="4">
    <location>
        <begin position="22"/>
        <end position="626"/>
    </location>
</feature>
<comment type="cofactor">
    <cofactor evidence="2">
        <name>FAD</name>
        <dbReference type="ChEBI" id="CHEBI:57692"/>
    </cofactor>
</comment>
<protein>
    <recommendedName>
        <fullName evidence="5">Glucose-methanol-choline oxidoreductase N-terminal domain-containing protein</fullName>
    </recommendedName>
</protein>
<gene>
    <name evidence="6" type="ORF">PoMZ_05446</name>
</gene>
<feature type="domain" description="Glucose-methanol-choline oxidoreductase N-terminal" evidence="5">
    <location>
        <begin position="119"/>
        <end position="142"/>
    </location>
</feature>
<accession>A0A4V1C7L0</accession>
<organism evidence="6 7">
    <name type="scientific">Pyricularia oryzae</name>
    <name type="common">Rice blast fungus</name>
    <name type="synonym">Magnaporthe oryzae</name>
    <dbReference type="NCBI Taxonomy" id="318829"/>
    <lineage>
        <taxon>Eukaryota</taxon>
        <taxon>Fungi</taxon>
        <taxon>Dikarya</taxon>
        <taxon>Ascomycota</taxon>
        <taxon>Pezizomycotina</taxon>
        <taxon>Sordariomycetes</taxon>
        <taxon>Sordariomycetidae</taxon>
        <taxon>Magnaporthales</taxon>
        <taxon>Pyriculariaceae</taxon>
        <taxon>Pyricularia</taxon>
    </lineage>
</organism>
<dbReference type="Gene3D" id="3.30.560.10">
    <property type="entry name" value="Glucose Oxidase, domain 3"/>
    <property type="match status" value="1"/>
</dbReference>
<feature type="binding site" evidence="2">
    <location>
        <position position="272"/>
    </location>
    <ligand>
        <name>FAD</name>
        <dbReference type="ChEBI" id="CHEBI:57692"/>
    </ligand>
</feature>
<evidence type="ECO:0000313" key="7">
    <source>
        <dbReference type="Proteomes" id="UP000294847"/>
    </source>
</evidence>
<dbReference type="PANTHER" id="PTHR11552">
    <property type="entry name" value="GLUCOSE-METHANOL-CHOLINE GMC OXIDOREDUCTASE"/>
    <property type="match status" value="1"/>
</dbReference>
<dbReference type="Pfam" id="PF05199">
    <property type="entry name" value="GMC_oxred_C"/>
    <property type="match status" value="1"/>
</dbReference>
<comment type="similarity">
    <text evidence="1 3">Belongs to the GMC oxidoreductase family.</text>
</comment>
<dbReference type="InterPro" id="IPR036188">
    <property type="entry name" value="FAD/NAD-bd_sf"/>
</dbReference>
<evidence type="ECO:0000313" key="6">
    <source>
        <dbReference type="EMBL" id="QBZ63758.1"/>
    </source>
</evidence>
<dbReference type="GO" id="GO:0050660">
    <property type="term" value="F:flavin adenine dinucleotide binding"/>
    <property type="evidence" value="ECO:0007669"/>
    <property type="project" value="InterPro"/>
</dbReference>
<dbReference type="GO" id="GO:0044550">
    <property type="term" value="P:secondary metabolite biosynthetic process"/>
    <property type="evidence" value="ECO:0007669"/>
    <property type="project" value="TreeGrafter"/>
</dbReference>
<keyword evidence="4" id="KW-0732">Signal</keyword>
<dbReference type="SUPFAM" id="SSF51905">
    <property type="entry name" value="FAD/NAD(P)-binding domain"/>
    <property type="match status" value="1"/>
</dbReference>
<dbReference type="EMBL" id="CP034209">
    <property type="protein sequence ID" value="QBZ63758.1"/>
    <property type="molecule type" value="Genomic_DNA"/>
</dbReference>
<dbReference type="InterPro" id="IPR000172">
    <property type="entry name" value="GMC_OxRdtase_N"/>
</dbReference>
<keyword evidence="3" id="KW-0285">Flavoprotein</keyword>
<dbReference type="Gene3D" id="3.50.50.60">
    <property type="entry name" value="FAD/NAD(P)-binding domain"/>
    <property type="match status" value="1"/>
</dbReference>